<gene>
    <name evidence="1" type="ORF">OXX778_LOCUS16088</name>
</gene>
<comment type="caution">
    <text evidence="1">The sequence shown here is derived from an EMBL/GenBank/DDBJ whole genome shotgun (WGS) entry which is preliminary data.</text>
</comment>
<sequence length="600" mass="70306">MGKIDELSKTNRTLNANQNCFFVTNTIMYANVDDESESDSSDESLDSDLENFDFDFENVEQHPFRAEKSGSDVIDPSKLYYFSQTQNESKMILPFLNKLESTGLENNSNEKISDLISSVIFLNRPLSLSSRKNKILIKEFTRKSEASKIKHKIIAGFWSIIWKDKNKDEVDYSRVRKFYKRYKKCFPEKAKKFRELNEESNQNIQVPYQVLREFAKNHDSTKEFIRDAKEKSKHVYLSFVDGDTVSFNGIYSSYLGLYRNSNTIIPTVMSTGYEYSSEVQSDRPFIEASKLDRIIRTGIAEIFPQGVYYPEPNFCILVLDDKNCIEESFIDKKRDDNRLESAIILGNLLRKRGDKLWIFASENPVLIEIPERVRLIKNHKKIKIEFSSEFQKLIRQSSTDGLTIAKNLYINRGISLVDPNSFNREFNDLLNSVRPIYDKEYDDLRVLLKYDEDIFNKIKQIITKVKAIKSNYKIRYTRLDELEDYLESHKDPYDRGFLETIAKYDNVVDDIINGKIFINEIQNACEVYGHSLKQVLEKTNENSLHLKFMSENPTDVIYENLHDKVICKFGHDNYAKYIDYDYVFIENIIDNYENDSVDTE</sequence>
<dbReference type="Proteomes" id="UP000663879">
    <property type="component" value="Unassembled WGS sequence"/>
</dbReference>
<dbReference type="AlphaFoldDB" id="A0A814GDW1"/>
<proteinExistence type="predicted"/>
<accession>A0A814GDW1</accession>
<keyword evidence="2" id="KW-1185">Reference proteome</keyword>
<protein>
    <submittedName>
        <fullName evidence="1">Uncharacterized protein</fullName>
    </submittedName>
</protein>
<organism evidence="1 2">
    <name type="scientific">Brachionus calyciflorus</name>
    <dbReference type="NCBI Taxonomy" id="104777"/>
    <lineage>
        <taxon>Eukaryota</taxon>
        <taxon>Metazoa</taxon>
        <taxon>Spiralia</taxon>
        <taxon>Gnathifera</taxon>
        <taxon>Rotifera</taxon>
        <taxon>Eurotatoria</taxon>
        <taxon>Monogononta</taxon>
        <taxon>Pseudotrocha</taxon>
        <taxon>Ploima</taxon>
        <taxon>Brachionidae</taxon>
        <taxon>Brachionus</taxon>
    </lineage>
</organism>
<dbReference type="OrthoDB" id="8919996at2759"/>
<evidence type="ECO:0000313" key="2">
    <source>
        <dbReference type="Proteomes" id="UP000663879"/>
    </source>
</evidence>
<name>A0A814GDW1_9BILA</name>
<evidence type="ECO:0000313" key="1">
    <source>
        <dbReference type="EMBL" id="CAF0994568.1"/>
    </source>
</evidence>
<reference evidence="1" key="1">
    <citation type="submission" date="2021-02" db="EMBL/GenBank/DDBJ databases">
        <authorList>
            <person name="Nowell W R."/>
        </authorList>
    </citation>
    <scope>NUCLEOTIDE SEQUENCE</scope>
    <source>
        <strain evidence="1">Ploen Becks lab</strain>
    </source>
</reference>
<dbReference type="EMBL" id="CAJNOC010003710">
    <property type="protein sequence ID" value="CAF0994568.1"/>
    <property type="molecule type" value="Genomic_DNA"/>
</dbReference>